<feature type="region of interest" description="Disordered" evidence="1">
    <location>
        <begin position="176"/>
        <end position="244"/>
    </location>
</feature>
<evidence type="ECO:0000313" key="4">
    <source>
        <dbReference type="Proteomes" id="UP000078546"/>
    </source>
</evidence>
<proteinExistence type="predicted"/>
<dbReference type="Proteomes" id="UP000078546">
    <property type="component" value="Unassembled WGS sequence"/>
</dbReference>
<sequence length="665" mass="77745">MMPIKTKNVHIVLYKHNTEYIFYGKMSTFLGTKLTNLDMNEVKLELKKRKKRYDDYDLYVYYKNLLCIEKKKSERKRKKVFQEGRKEDAEFEPCNYISSIYRPKKVMKKGLYDYIDDNDNIYEDIVTNAQYEDKNNYTDDILFTFFNESISYSLLRNNDYIDGIPIGINVKMKHSNKREKTYHVSGTRGTSSSGSSHSQPSSPLLSILPQVCPSKKGDHLEEKKNDGNTKNTQNADTQDARRDIGPKLPDVFELVRKSIISEGKNYQRVENDYVHMLSHRNHMISVKTKEQKEFERLINETYRAKNNFEGAFFEKNENCFDQIRKREMSHLRRDFSNRVRDRTDELGKVGERRIFGNILEKNFSDSSYESVHGNVGHEKFLWEVKENSAQIRRGDTAGILSGNVCSDGGKFVSGCLGLFSPCNPSLLHEAEAGTFSQFYCRFFEDGNPEDDKQTNATCPLDDLYLRYSKLLNRHSEDKLSKIELLNLYAPQKSWVHASNNGSEEENAKNAENEMYALKNRITFNNDLKKKERFFFFCKMKHNEIKIKNIFSKKEYDEFKELMDRIIVFYPHFYTSDIINDKLNTDVQIRDYQYAKCLYDKFDISHMCPDSAISGNAKPTVDRKNAEFASPGRDLEDRLLVRNLTQSAKRFGRNFVPFNTNHDNGV</sequence>
<evidence type="ECO:0000313" key="2">
    <source>
        <dbReference type="EMBL" id="SBS93711.1"/>
    </source>
</evidence>
<name>A0A1A8WVB3_PLAOA</name>
<evidence type="ECO:0000313" key="3">
    <source>
        <dbReference type="EMBL" id="SBS96281.1"/>
    </source>
</evidence>
<dbReference type="EMBL" id="FLQV01000586">
    <property type="protein sequence ID" value="SBS96281.1"/>
    <property type="molecule type" value="Genomic_DNA"/>
</dbReference>
<reference evidence="3" key="1">
    <citation type="submission" date="2016-05" db="EMBL/GenBank/DDBJ databases">
        <authorList>
            <person name="Lavstsen T."/>
            <person name="Jespersen J.S."/>
        </authorList>
    </citation>
    <scope>NUCLEOTIDE SEQUENCE [LARGE SCALE GENOMIC DNA]</scope>
</reference>
<dbReference type="AlphaFoldDB" id="A0A1A8WVB3"/>
<gene>
    <name evidence="3" type="ORF">POVCU1_031820</name>
    <name evidence="2" type="ORF">POVCU2_0083150</name>
</gene>
<feature type="compositionally biased region" description="Basic and acidic residues" evidence="1">
    <location>
        <begin position="215"/>
        <end position="227"/>
    </location>
</feature>
<dbReference type="Proteomes" id="UP000078560">
    <property type="component" value="Unassembled WGS sequence"/>
</dbReference>
<feature type="compositionally biased region" description="Polar residues" evidence="1">
    <location>
        <begin position="228"/>
        <end position="237"/>
    </location>
</feature>
<reference evidence="4 5" key="2">
    <citation type="submission" date="2016-05" db="EMBL/GenBank/DDBJ databases">
        <authorList>
            <person name="Naeem Raeece"/>
        </authorList>
    </citation>
    <scope>NUCLEOTIDE SEQUENCE [LARGE SCALE GENOMIC DNA]</scope>
</reference>
<feature type="compositionally biased region" description="Low complexity" evidence="1">
    <location>
        <begin position="185"/>
        <end position="209"/>
    </location>
</feature>
<evidence type="ECO:0000256" key="1">
    <source>
        <dbReference type="SAM" id="MobiDB-lite"/>
    </source>
</evidence>
<protein>
    <submittedName>
        <fullName evidence="3">Uncharacterized protein</fullName>
    </submittedName>
</protein>
<dbReference type="EMBL" id="FLQU01001602">
    <property type="protein sequence ID" value="SBS93711.1"/>
    <property type="molecule type" value="Genomic_DNA"/>
</dbReference>
<organism evidence="3 4">
    <name type="scientific">Plasmodium ovale curtisi</name>
    <dbReference type="NCBI Taxonomy" id="864141"/>
    <lineage>
        <taxon>Eukaryota</taxon>
        <taxon>Sar</taxon>
        <taxon>Alveolata</taxon>
        <taxon>Apicomplexa</taxon>
        <taxon>Aconoidasida</taxon>
        <taxon>Haemosporida</taxon>
        <taxon>Plasmodiidae</taxon>
        <taxon>Plasmodium</taxon>
        <taxon>Plasmodium (Plasmodium)</taxon>
    </lineage>
</organism>
<evidence type="ECO:0000313" key="5">
    <source>
        <dbReference type="Proteomes" id="UP000078560"/>
    </source>
</evidence>
<accession>A0A1A8WVB3</accession>